<dbReference type="GO" id="GO:0004222">
    <property type="term" value="F:metalloendopeptidase activity"/>
    <property type="evidence" value="ECO:0007669"/>
    <property type="project" value="InterPro"/>
</dbReference>
<protein>
    <recommendedName>
        <fullName evidence="11">Alpha-MPP</fullName>
    </recommendedName>
    <alternativeName>
        <fullName evidence="12">Inactive zinc metalloprotease alpha</fullName>
    </alternativeName>
</protein>
<dbReference type="InterPro" id="IPR007863">
    <property type="entry name" value="Peptidase_M16_C"/>
</dbReference>
<comment type="function">
    <text evidence="1">Substrate recognition and binding subunit of the essential mitochondrial processing protease (MPP), which cleaves the mitochondrial sequence off newly imported precursors proteins.</text>
</comment>
<keyword evidence="6" id="KW-0812">Transmembrane</keyword>
<dbReference type="GO" id="GO:0046872">
    <property type="term" value="F:metal ion binding"/>
    <property type="evidence" value="ECO:0007669"/>
    <property type="project" value="InterPro"/>
</dbReference>
<dbReference type="CDD" id="cd15862">
    <property type="entry name" value="SNARE_Vti1"/>
    <property type="match status" value="1"/>
</dbReference>
<dbReference type="InterPro" id="IPR038407">
    <property type="entry name" value="v-SNARE_N_sf"/>
</dbReference>
<dbReference type="FunFam" id="1.20.5.110:FF:000002">
    <property type="entry name" value="Vesicle transport through interaction with t-SNAREsB"/>
    <property type="match status" value="1"/>
</dbReference>
<dbReference type="GO" id="GO:0005739">
    <property type="term" value="C:mitochondrion"/>
    <property type="evidence" value="ECO:0007669"/>
    <property type="project" value="TreeGrafter"/>
</dbReference>
<evidence type="ECO:0000256" key="4">
    <source>
        <dbReference type="ARBA" id="ARBA00007261"/>
    </source>
</evidence>
<evidence type="ECO:0000259" key="14">
    <source>
        <dbReference type="SMART" id="SM00397"/>
    </source>
</evidence>
<evidence type="ECO:0000256" key="8">
    <source>
        <dbReference type="ARBA" id="ARBA00022989"/>
    </source>
</evidence>
<comment type="similarity">
    <text evidence="4 13">Belongs to the peptidase M16 family.</text>
</comment>
<dbReference type="SMART" id="SM00397">
    <property type="entry name" value="t_SNARE"/>
    <property type="match status" value="1"/>
</dbReference>
<dbReference type="GO" id="GO:0006886">
    <property type="term" value="P:intracellular protein transport"/>
    <property type="evidence" value="ECO:0007669"/>
    <property type="project" value="InterPro"/>
</dbReference>
<dbReference type="Gene3D" id="1.20.58.400">
    <property type="entry name" value="t-snare proteins"/>
    <property type="match status" value="1"/>
</dbReference>
<dbReference type="GO" id="GO:0006627">
    <property type="term" value="P:protein processing involved in protein targeting to mitochondrion"/>
    <property type="evidence" value="ECO:0007669"/>
    <property type="project" value="TreeGrafter"/>
</dbReference>
<dbReference type="SUPFAM" id="SSF58038">
    <property type="entry name" value="SNARE fusion complex"/>
    <property type="match status" value="1"/>
</dbReference>
<dbReference type="AlphaFoldDB" id="A0A4T0IWV3"/>
<dbReference type="InterPro" id="IPR050361">
    <property type="entry name" value="MPP/UQCRC_Complex"/>
</dbReference>
<evidence type="ECO:0000313" key="15">
    <source>
        <dbReference type="EMBL" id="TIB34609.1"/>
    </source>
</evidence>
<evidence type="ECO:0000256" key="9">
    <source>
        <dbReference type="ARBA" id="ARBA00023054"/>
    </source>
</evidence>
<dbReference type="PANTHER" id="PTHR11851:SF49">
    <property type="entry name" value="MITOCHONDRIAL-PROCESSING PEPTIDASE SUBUNIT ALPHA"/>
    <property type="match status" value="1"/>
</dbReference>
<dbReference type="EMBL" id="SPOI01000159">
    <property type="protein sequence ID" value="TIB34609.1"/>
    <property type="molecule type" value="Genomic_DNA"/>
</dbReference>
<name>A0A4T0IWV3_WALIC</name>
<accession>A0A4T0IWV3</accession>
<dbReference type="InterPro" id="IPR010989">
    <property type="entry name" value="SNARE"/>
</dbReference>
<dbReference type="InterPro" id="IPR001431">
    <property type="entry name" value="Pept_M16_Zn_BS"/>
</dbReference>
<comment type="caution">
    <text evidence="15">The sequence shown here is derived from an EMBL/GenBank/DDBJ whole genome shotgun (WGS) entry which is preliminary data.</text>
</comment>
<sequence>MELIENYLDDYNSIMETLNHKLDESKSQFGSERRMTLNYVKSELGECEDILSQIGLEMATPQLKQRYAEKHRANSELLRAMRGEVAELIKTSDRHELFGGNSNSDSPYDVHADAHDERGHLLQGVDRVEDGNRRLENSHRIALDTEDVGADILRNLRTQREQIENTHNTLGEADTGIDRSLKTLKNMWRHSIKQKAMTWAIIAVLLRRSAANSAQITTLPNKIRVASDATPGHFNSLGVYMHAGSRFEGAPNTGMSHIVDKLAFNATQTRDAEAVSDEITALGGQFVASSSRETLMYQAAVFRGDTRAAVDILSDTILHPAITPEVLDYQLQSAHWEVKEIESKPDLILPELLHNVAYNYNTLGNPLLCPEEGLEGITTDGVQRYLKEWFKPERMVVAGCGMDHDELVQLTQEYFGGMASSKGPEKDSYTHDSATYTGGDLYLEDASQELTHVYIAFEGVGINDDDVYATAILQMILGGGGSFSAGGPGKGMYSRCYTHVLNYHHAVDFCASFHHCYSDSGLFGVSASVLPAYNHKIVDILCRELYLLTMPSFLGGINQVELARARNQLKSSLIMALESRMVQVEDLGRQVQVNGKRIGVDEMCARIDEVDLDTIRRVALRILKPEKGSLNNGMGSGKPTVVAQGRLRGLKDVRASLASYGM</sequence>
<dbReference type="Gene3D" id="1.20.5.110">
    <property type="match status" value="1"/>
</dbReference>
<keyword evidence="7" id="KW-0653">Protein transport</keyword>
<evidence type="ECO:0000256" key="7">
    <source>
        <dbReference type="ARBA" id="ARBA00022927"/>
    </source>
</evidence>
<dbReference type="Pfam" id="PF05008">
    <property type="entry name" value="V-SNARE"/>
    <property type="match status" value="1"/>
</dbReference>
<evidence type="ECO:0000256" key="2">
    <source>
        <dbReference type="ARBA" id="ARBA00004211"/>
    </source>
</evidence>
<dbReference type="GO" id="GO:0016020">
    <property type="term" value="C:membrane"/>
    <property type="evidence" value="ECO:0007669"/>
    <property type="project" value="UniProtKB-SubCell"/>
</dbReference>
<dbReference type="GO" id="GO:0016192">
    <property type="term" value="P:vesicle-mediated transport"/>
    <property type="evidence" value="ECO:0007669"/>
    <property type="project" value="InterPro"/>
</dbReference>
<feature type="domain" description="T-SNARE coiled-coil homology" evidence="14">
    <location>
        <begin position="120"/>
        <end position="187"/>
    </location>
</feature>
<gene>
    <name evidence="15" type="ORF">E3P86_02786</name>
</gene>
<proteinExistence type="inferred from homology"/>
<evidence type="ECO:0000256" key="12">
    <source>
        <dbReference type="ARBA" id="ARBA00032315"/>
    </source>
</evidence>
<evidence type="ECO:0000256" key="11">
    <source>
        <dbReference type="ARBA" id="ARBA00030006"/>
    </source>
</evidence>
<dbReference type="Pfam" id="PF12352">
    <property type="entry name" value="V-SNARE_C"/>
    <property type="match status" value="1"/>
</dbReference>
<dbReference type="Proteomes" id="UP000310689">
    <property type="component" value="Unassembled WGS sequence"/>
</dbReference>
<keyword evidence="8" id="KW-1133">Transmembrane helix</keyword>
<comment type="subcellular location">
    <subcellularLocation>
        <location evidence="2">Membrane</location>
        <topology evidence="2">Single-pass type IV membrane protein</topology>
    </subcellularLocation>
</comment>
<dbReference type="SUPFAM" id="SSF63411">
    <property type="entry name" value="LuxS/MPP-like metallohydrolase"/>
    <property type="match status" value="2"/>
</dbReference>
<dbReference type="SUPFAM" id="SSF47661">
    <property type="entry name" value="t-snare proteins"/>
    <property type="match status" value="1"/>
</dbReference>
<evidence type="ECO:0000313" key="16">
    <source>
        <dbReference type="Proteomes" id="UP000310689"/>
    </source>
</evidence>
<evidence type="ECO:0000256" key="3">
    <source>
        <dbReference type="ARBA" id="ARBA00006108"/>
    </source>
</evidence>
<evidence type="ECO:0000256" key="10">
    <source>
        <dbReference type="ARBA" id="ARBA00023136"/>
    </source>
</evidence>
<organism evidence="15 16">
    <name type="scientific">Wallemia ichthyophaga</name>
    <dbReference type="NCBI Taxonomy" id="245174"/>
    <lineage>
        <taxon>Eukaryota</taxon>
        <taxon>Fungi</taxon>
        <taxon>Dikarya</taxon>
        <taxon>Basidiomycota</taxon>
        <taxon>Wallemiomycotina</taxon>
        <taxon>Wallemiomycetes</taxon>
        <taxon>Wallemiales</taxon>
        <taxon>Wallemiaceae</taxon>
        <taxon>Wallemia</taxon>
    </lineage>
</organism>
<evidence type="ECO:0000256" key="13">
    <source>
        <dbReference type="RuleBase" id="RU004447"/>
    </source>
</evidence>
<dbReference type="InterPro" id="IPR000727">
    <property type="entry name" value="T_SNARE_dom"/>
</dbReference>
<dbReference type="InterPro" id="IPR011765">
    <property type="entry name" value="Pept_M16_N"/>
</dbReference>
<dbReference type="Pfam" id="PF05193">
    <property type="entry name" value="Peptidase_M16_C"/>
    <property type="match status" value="1"/>
</dbReference>
<evidence type="ECO:0000256" key="1">
    <source>
        <dbReference type="ARBA" id="ARBA00002123"/>
    </source>
</evidence>
<dbReference type="Gene3D" id="3.30.830.10">
    <property type="entry name" value="Metalloenzyme, LuxS/M16 peptidase-like"/>
    <property type="match status" value="2"/>
</dbReference>
<evidence type="ECO:0000256" key="6">
    <source>
        <dbReference type="ARBA" id="ARBA00022692"/>
    </source>
</evidence>
<dbReference type="InterPro" id="IPR007705">
    <property type="entry name" value="Vesicle_trsprt_v-SNARE_N"/>
</dbReference>
<dbReference type="PROSITE" id="PS00143">
    <property type="entry name" value="INSULINASE"/>
    <property type="match status" value="1"/>
</dbReference>
<reference evidence="15 16" key="1">
    <citation type="submission" date="2019-03" db="EMBL/GenBank/DDBJ databases">
        <title>Sequencing 23 genomes of Wallemia ichthyophaga.</title>
        <authorList>
            <person name="Gostincar C."/>
        </authorList>
    </citation>
    <scope>NUCLEOTIDE SEQUENCE [LARGE SCALE GENOMIC DNA]</scope>
    <source>
        <strain evidence="15 16">EXF-6200</strain>
    </source>
</reference>
<evidence type="ECO:0000256" key="5">
    <source>
        <dbReference type="ARBA" id="ARBA00022448"/>
    </source>
</evidence>
<keyword evidence="5" id="KW-0813">Transport</keyword>
<dbReference type="InterPro" id="IPR011249">
    <property type="entry name" value="Metalloenz_LuxS/M16"/>
</dbReference>
<keyword evidence="9" id="KW-0175">Coiled coil</keyword>
<dbReference type="Pfam" id="PF00675">
    <property type="entry name" value="Peptidase_M16"/>
    <property type="match status" value="1"/>
</dbReference>
<keyword evidence="10" id="KW-0472">Membrane</keyword>
<comment type="similarity">
    <text evidence="3">Belongs to the VTI1 family.</text>
</comment>
<dbReference type="PANTHER" id="PTHR11851">
    <property type="entry name" value="METALLOPROTEASE"/>
    <property type="match status" value="1"/>
</dbReference>